<comment type="catalytic activity">
    <reaction evidence="10">
        <text>a 5,6-dihydrouridine in tRNA + NADP(+) = a uridine in tRNA + NADPH + H(+)</text>
        <dbReference type="Rhea" id="RHEA:23624"/>
        <dbReference type="Rhea" id="RHEA-COMP:13339"/>
        <dbReference type="Rhea" id="RHEA-COMP:13887"/>
        <dbReference type="ChEBI" id="CHEBI:15378"/>
        <dbReference type="ChEBI" id="CHEBI:57783"/>
        <dbReference type="ChEBI" id="CHEBI:58349"/>
        <dbReference type="ChEBI" id="CHEBI:65315"/>
        <dbReference type="ChEBI" id="CHEBI:74443"/>
    </reaction>
</comment>
<dbReference type="PIRSF" id="PIRSF006621">
    <property type="entry name" value="Dus"/>
    <property type="match status" value="1"/>
</dbReference>
<dbReference type="STRING" id="1121409.SAMN02745124_02548"/>
<feature type="domain" description="DUS-like FMN-binding" evidence="15">
    <location>
        <begin position="13"/>
        <end position="298"/>
    </location>
</feature>
<dbReference type="EC" id="1.3.1.-" evidence="12"/>
<keyword evidence="14" id="KW-0547">Nucleotide-binding</keyword>
<evidence type="ECO:0000256" key="6">
    <source>
        <dbReference type="ARBA" id="ARBA00022694"/>
    </source>
</evidence>
<keyword evidence="4 12" id="KW-0285">Flavoprotein</keyword>
<evidence type="ECO:0000256" key="11">
    <source>
        <dbReference type="ARBA" id="ARBA00048802"/>
    </source>
</evidence>
<dbReference type="InterPro" id="IPR018517">
    <property type="entry name" value="tRNA_hU_synthase_CS"/>
</dbReference>
<dbReference type="PANTHER" id="PTHR11082">
    <property type="entry name" value="TRNA-DIHYDROURIDINE SYNTHASE"/>
    <property type="match status" value="1"/>
</dbReference>
<dbReference type="PROSITE" id="PS01136">
    <property type="entry name" value="UPF0034"/>
    <property type="match status" value="1"/>
</dbReference>
<reference evidence="16 17" key="1">
    <citation type="submission" date="2016-11" db="EMBL/GenBank/DDBJ databases">
        <authorList>
            <person name="Jaros S."/>
            <person name="Januszkiewicz K."/>
            <person name="Wedrychowicz H."/>
        </authorList>
    </citation>
    <scope>NUCLEOTIDE SEQUENCE [LARGE SCALE GENOMIC DNA]</scope>
    <source>
        <strain evidence="16 17">DSM 9705</strain>
    </source>
</reference>
<protein>
    <recommendedName>
        <fullName evidence="12">tRNA-dihydrouridine synthase</fullName>
        <ecNumber evidence="12">1.3.1.-</ecNumber>
    </recommendedName>
</protein>
<dbReference type="GO" id="GO:0000049">
    <property type="term" value="F:tRNA binding"/>
    <property type="evidence" value="ECO:0007669"/>
    <property type="project" value="UniProtKB-KW"/>
</dbReference>
<gene>
    <name evidence="16" type="ORF">SAMN02745124_02548</name>
</gene>
<name>A0A1M5WVL4_9BACT</name>
<keyword evidence="17" id="KW-1185">Reference proteome</keyword>
<keyword evidence="3" id="KW-0820">tRNA-binding</keyword>
<evidence type="ECO:0000313" key="17">
    <source>
        <dbReference type="Proteomes" id="UP000184139"/>
    </source>
</evidence>
<evidence type="ECO:0000256" key="4">
    <source>
        <dbReference type="ARBA" id="ARBA00022630"/>
    </source>
</evidence>
<dbReference type="CDD" id="cd02801">
    <property type="entry name" value="DUS_like_FMN"/>
    <property type="match status" value="1"/>
</dbReference>
<keyword evidence="6 12" id="KW-0819">tRNA processing</keyword>
<dbReference type="InterPro" id="IPR035587">
    <property type="entry name" value="DUS-like_FMN-bd"/>
</dbReference>
<evidence type="ECO:0000256" key="2">
    <source>
        <dbReference type="ARBA" id="ARBA00002790"/>
    </source>
</evidence>
<dbReference type="InterPro" id="IPR001269">
    <property type="entry name" value="DUS_fam"/>
</dbReference>
<feature type="binding site" evidence="14">
    <location>
        <begin position="224"/>
        <end position="225"/>
    </location>
    <ligand>
        <name>FMN</name>
        <dbReference type="ChEBI" id="CHEBI:58210"/>
    </ligand>
</feature>
<dbReference type="Pfam" id="PF01207">
    <property type="entry name" value="Dus"/>
    <property type="match status" value="1"/>
</dbReference>
<organism evidence="16 17">
    <name type="scientific">Desulfofustis glycolicus DSM 9705</name>
    <dbReference type="NCBI Taxonomy" id="1121409"/>
    <lineage>
        <taxon>Bacteria</taxon>
        <taxon>Pseudomonadati</taxon>
        <taxon>Thermodesulfobacteriota</taxon>
        <taxon>Desulfobulbia</taxon>
        <taxon>Desulfobulbales</taxon>
        <taxon>Desulfocapsaceae</taxon>
        <taxon>Desulfofustis</taxon>
    </lineage>
</organism>
<evidence type="ECO:0000256" key="7">
    <source>
        <dbReference type="ARBA" id="ARBA00022857"/>
    </source>
</evidence>
<accession>A0A1M5WVL4</accession>
<feature type="binding site" evidence="14">
    <location>
        <position position="139"/>
    </location>
    <ligand>
        <name>FMN</name>
        <dbReference type="ChEBI" id="CHEBI:58210"/>
    </ligand>
</feature>
<evidence type="ECO:0000256" key="8">
    <source>
        <dbReference type="ARBA" id="ARBA00022884"/>
    </source>
</evidence>
<sequence>MSIGNVPLSGRLILAPLAGYSDLPFRLLCRRHGAALCVSEMISSHGIAYDQAATNALLVSYPEERPVSFQLFGADAAIMAAAADRLNDYHPDLIDINMGCPVKKVTKRGGGAALMNDPELAERIISAVVAAADCPVTVKCRIGPDRANINVTEFARMAEDAGAAAITVHGRTWKQGFSGQADWRQIARVKQAVSIPVIGNGDISDYHQAQARLAATGCDAVMIGRAALGNPWVFSPAGRPGSPEGILATARQHMTLIAEHGNTTHLGAIKNHIGRYYKGMPGAARFRAAIYQATDWQALTAILNTVSVPSD</sequence>
<dbReference type="SUPFAM" id="SSF51395">
    <property type="entry name" value="FMN-linked oxidoreductases"/>
    <property type="match status" value="1"/>
</dbReference>
<evidence type="ECO:0000256" key="9">
    <source>
        <dbReference type="ARBA" id="ARBA00023002"/>
    </source>
</evidence>
<dbReference type="GO" id="GO:0050660">
    <property type="term" value="F:flavin adenine dinucleotide binding"/>
    <property type="evidence" value="ECO:0007669"/>
    <property type="project" value="InterPro"/>
</dbReference>
<evidence type="ECO:0000256" key="10">
    <source>
        <dbReference type="ARBA" id="ARBA00048205"/>
    </source>
</evidence>
<dbReference type="InterPro" id="IPR024036">
    <property type="entry name" value="tRNA-dHydroUridine_Synthase_C"/>
</dbReference>
<dbReference type="NCBIfam" id="TIGR00737">
    <property type="entry name" value="nifR3_yhdG"/>
    <property type="match status" value="1"/>
</dbReference>
<dbReference type="GO" id="GO:0017150">
    <property type="term" value="F:tRNA dihydrouridine synthase activity"/>
    <property type="evidence" value="ECO:0007669"/>
    <property type="project" value="InterPro"/>
</dbReference>
<dbReference type="Gene3D" id="3.20.20.70">
    <property type="entry name" value="Aldolase class I"/>
    <property type="match status" value="1"/>
</dbReference>
<comment type="function">
    <text evidence="2 12">Catalyzes the synthesis of 5,6-dihydrouridine (D), a modified base found in the D-loop of most tRNAs, via the reduction of the C5-C6 double bond in target uridines.</text>
</comment>
<evidence type="ECO:0000256" key="14">
    <source>
        <dbReference type="PIRSR" id="PIRSR006621-2"/>
    </source>
</evidence>
<evidence type="ECO:0000256" key="13">
    <source>
        <dbReference type="PIRSR" id="PIRSR006621-1"/>
    </source>
</evidence>
<dbReference type="AlphaFoldDB" id="A0A1M5WVL4"/>
<keyword evidence="5 12" id="KW-0288">FMN</keyword>
<evidence type="ECO:0000313" key="16">
    <source>
        <dbReference type="EMBL" id="SHH91478.1"/>
    </source>
</evidence>
<dbReference type="Gene3D" id="1.10.1200.80">
    <property type="entry name" value="Putative flavin oxidoreducatase, domain 2"/>
    <property type="match status" value="1"/>
</dbReference>
<feature type="binding site" evidence="14">
    <location>
        <position position="70"/>
    </location>
    <ligand>
        <name>FMN</name>
        <dbReference type="ChEBI" id="CHEBI:58210"/>
    </ligand>
</feature>
<evidence type="ECO:0000256" key="3">
    <source>
        <dbReference type="ARBA" id="ARBA00022555"/>
    </source>
</evidence>
<evidence type="ECO:0000259" key="15">
    <source>
        <dbReference type="Pfam" id="PF01207"/>
    </source>
</evidence>
<evidence type="ECO:0000256" key="5">
    <source>
        <dbReference type="ARBA" id="ARBA00022643"/>
    </source>
</evidence>
<proteinExistence type="inferred from homology"/>
<dbReference type="InterPro" id="IPR004652">
    <property type="entry name" value="DusB-like"/>
</dbReference>
<evidence type="ECO:0000256" key="12">
    <source>
        <dbReference type="PIRNR" id="PIRNR006621"/>
    </source>
</evidence>
<dbReference type="Proteomes" id="UP000184139">
    <property type="component" value="Unassembled WGS sequence"/>
</dbReference>
<dbReference type="PANTHER" id="PTHR11082:SF25">
    <property type="entry name" value="DUS-LIKE FMN-BINDING DOMAIN-CONTAINING PROTEIN"/>
    <property type="match status" value="1"/>
</dbReference>
<dbReference type="EMBL" id="FQXS01000015">
    <property type="protein sequence ID" value="SHH91478.1"/>
    <property type="molecule type" value="Genomic_DNA"/>
</dbReference>
<dbReference type="OrthoDB" id="9764501at2"/>
<keyword evidence="9 12" id="KW-0560">Oxidoreductase</keyword>
<feature type="binding site" evidence="14">
    <location>
        <position position="169"/>
    </location>
    <ligand>
        <name>FMN</name>
        <dbReference type="ChEBI" id="CHEBI:58210"/>
    </ligand>
</feature>
<feature type="active site" description="Proton donor" evidence="13">
    <location>
        <position position="100"/>
    </location>
</feature>
<comment type="cofactor">
    <cofactor evidence="1 12 14">
        <name>FMN</name>
        <dbReference type="ChEBI" id="CHEBI:58210"/>
    </cofactor>
</comment>
<keyword evidence="8" id="KW-0694">RNA-binding</keyword>
<evidence type="ECO:0000256" key="1">
    <source>
        <dbReference type="ARBA" id="ARBA00001917"/>
    </source>
</evidence>
<dbReference type="InterPro" id="IPR013785">
    <property type="entry name" value="Aldolase_TIM"/>
</dbReference>
<comment type="catalytic activity">
    <reaction evidence="11">
        <text>a 5,6-dihydrouridine in tRNA + NAD(+) = a uridine in tRNA + NADH + H(+)</text>
        <dbReference type="Rhea" id="RHEA:54452"/>
        <dbReference type="Rhea" id="RHEA-COMP:13339"/>
        <dbReference type="Rhea" id="RHEA-COMP:13887"/>
        <dbReference type="ChEBI" id="CHEBI:15378"/>
        <dbReference type="ChEBI" id="CHEBI:57540"/>
        <dbReference type="ChEBI" id="CHEBI:57945"/>
        <dbReference type="ChEBI" id="CHEBI:65315"/>
        <dbReference type="ChEBI" id="CHEBI:74443"/>
    </reaction>
</comment>
<comment type="similarity">
    <text evidence="12">Belongs to the dus family.</text>
</comment>
<keyword evidence="7" id="KW-0521">NADP</keyword>